<dbReference type="InterPro" id="IPR008990">
    <property type="entry name" value="Elect_transpt_acc-like_dom_sf"/>
</dbReference>
<accession>A0A2G9G0X6</accession>
<keyword evidence="1" id="KW-0560">Oxidoreductase</keyword>
<name>A0A2G9G0X6_9LAMI</name>
<dbReference type="SUPFAM" id="SSF50090">
    <property type="entry name" value="Electron transport accessory proteins"/>
    <property type="match status" value="1"/>
</dbReference>
<evidence type="ECO:0000313" key="2">
    <source>
        <dbReference type="Proteomes" id="UP000231279"/>
    </source>
</evidence>
<organism evidence="1 2">
    <name type="scientific">Handroanthus impetiginosus</name>
    <dbReference type="NCBI Taxonomy" id="429701"/>
    <lineage>
        <taxon>Eukaryota</taxon>
        <taxon>Viridiplantae</taxon>
        <taxon>Streptophyta</taxon>
        <taxon>Embryophyta</taxon>
        <taxon>Tracheophyta</taxon>
        <taxon>Spermatophyta</taxon>
        <taxon>Magnoliopsida</taxon>
        <taxon>eudicotyledons</taxon>
        <taxon>Gunneridae</taxon>
        <taxon>Pentapetalae</taxon>
        <taxon>asterids</taxon>
        <taxon>lamiids</taxon>
        <taxon>Lamiales</taxon>
        <taxon>Bignoniaceae</taxon>
        <taxon>Crescentiina</taxon>
        <taxon>Tabebuia alliance</taxon>
        <taxon>Handroanthus</taxon>
    </lineage>
</organism>
<proteinExistence type="predicted"/>
<keyword evidence="2" id="KW-1185">Reference proteome</keyword>
<gene>
    <name evidence="1" type="ORF">CDL12_28729</name>
</gene>
<dbReference type="InterPro" id="IPR044166">
    <property type="entry name" value="FTRV"/>
</dbReference>
<comment type="caution">
    <text evidence="1">The sequence shown here is derived from an EMBL/GenBank/DDBJ whole genome shotgun (WGS) entry which is preliminary data.</text>
</comment>
<dbReference type="GO" id="GO:0015979">
    <property type="term" value="P:photosynthesis"/>
    <property type="evidence" value="ECO:0007669"/>
    <property type="project" value="InterPro"/>
</dbReference>
<dbReference type="PANTHER" id="PTHR46937:SF4">
    <property type="entry name" value="FERREDOXIN-THIOREDOXIN REDUCTASE SUBUNIT A1, CHLOROPLASTIC"/>
    <property type="match status" value="1"/>
</dbReference>
<dbReference type="STRING" id="429701.A0A2G9G0X6"/>
<dbReference type="AlphaFoldDB" id="A0A2G9G0X6"/>
<dbReference type="EMBL" id="NKXS01008092">
    <property type="protein sequence ID" value="PIM98784.1"/>
    <property type="molecule type" value="Genomic_DNA"/>
</dbReference>
<protein>
    <submittedName>
        <fullName evidence="1">Ferredoxin:thioredoxin reductase</fullName>
        <ecNumber evidence="1">1.8.7.2</ecNumber>
    </submittedName>
</protein>
<sequence length="107" mass="12478">MENKRMFYCILRDISFTISKVGLYLLVCWWDCGDQLIVTNSLTLDHDCINDEELKLGSKAQVKVPLKVYHVPRVPALELMGKLLNLFDGKQVKFTAHLREDEFEFLE</sequence>
<dbReference type="EC" id="1.8.7.2" evidence="1"/>
<dbReference type="PANTHER" id="PTHR46937">
    <property type="entry name" value="FERREDOXIN-THIOREDOXIN REDUCTASE, VARIABLE CHAIN"/>
    <property type="match status" value="1"/>
</dbReference>
<reference evidence="2" key="1">
    <citation type="journal article" date="2018" name="Gigascience">
        <title>Genome assembly of the Pink Ipe (Handroanthus impetiginosus, Bignoniaceae), a highly valued, ecologically keystone Neotropical timber forest tree.</title>
        <authorList>
            <person name="Silva-Junior O.B."/>
            <person name="Grattapaglia D."/>
            <person name="Novaes E."/>
            <person name="Collevatti R.G."/>
        </authorList>
    </citation>
    <scope>NUCLEOTIDE SEQUENCE [LARGE SCALE GENOMIC DNA]</scope>
    <source>
        <strain evidence="2">cv. UFG-1</strain>
    </source>
</reference>
<evidence type="ECO:0000313" key="1">
    <source>
        <dbReference type="EMBL" id="PIM98784.1"/>
    </source>
</evidence>
<dbReference type="GO" id="GO:0103012">
    <property type="term" value="F:ferredoxin-thioredoxin reductase activity"/>
    <property type="evidence" value="ECO:0007669"/>
    <property type="project" value="UniProtKB-EC"/>
</dbReference>
<dbReference type="OrthoDB" id="1916328at2759"/>
<dbReference type="Proteomes" id="UP000231279">
    <property type="component" value="Unassembled WGS sequence"/>
</dbReference>